<protein>
    <submittedName>
        <fullName evidence="2">OsmC-like protein</fullName>
    </submittedName>
</protein>
<name>A0A975WEI5_9RHOB</name>
<sequence>MPLGTNRIAESGLPLIHEIGNYDSLGPGTPEIRRGDALRTLVTSLSGFQKEALVSSRRSARTWRMVSDEGKYLNGHDAAPPPLSFLTVGMIASYMNEITALARRDGIEIRHLKLTLDNYYTMTGSMQKRTMVGGAEPVELQVEIDCDLSGGALTQFLMNAVHASPLNGLMRGEHDSLFALSKNGVELAPKKVAKLAAPLLPDPSDAGARAEMTAGGETLLAPLGLTEKKPVQGGTEKAASSLSEHQDRRLNIAATAVLRADGMKEIRQQLYSPHGKEWLFLSEEAEVDGGRGRAPDAASYISAGIGFCFMTQFGRLVPMLGLDLPQYQILQDTHFSLGGASGGTGRAGEADPVETHVYLTTEESDAVAQEMLDLSEQTCFLHAFCRTDLKTKLKTVTKPASTAAA</sequence>
<dbReference type="Pfam" id="PF02566">
    <property type="entry name" value="OsmC"/>
    <property type="match status" value="1"/>
</dbReference>
<organism evidence="2 3">
    <name type="scientific">Marinovum algicola</name>
    <dbReference type="NCBI Taxonomy" id="42444"/>
    <lineage>
        <taxon>Bacteria</taxon>
        <taxon>Pseudomonadati</taxon>
        <taxon>Pseudomonadota</taxon>
        <taxon>Alphaproteobacteria</taxon>
        <taxon>Rhodobacterales</taxon>
        <taxon>Roseobacteraceae</taxon>
        <taxon>Marinovum</taxon>
    </lineage>
</organism>
<dbReference type="InterPro" id="IPR015946">
    <property type="entry name" value="KH_dom-like_a/b"/>
</dbReference>
<evidence type="ECO:0000313" key="3">
    <source>
        <dbReference type="Proteomes" id="UP000182932"/>
    </source>
</evidence>
<feature type="region of interest" description="Disordered" evidence="1">
    <location>
        <begin position="223"/>
        <end position="245"/>
    </location>
</feature>
<evidence type="ECO:0000256" key="1">
    <source>
        <dbReference type="SAM" id="MobiDB-lite"/>
    </source>
</evidence>
<reference evidence="2 3" key="1">
    <citation type="submission" date="2016-10" db="EMBL/GenBank/DDBJ databases">
        <authorList>
            <person name="Varghese N."/>
            <person name="Submissions S."/>
        </authorList>
    </citation>
    <scope>NUCLEOTIDE SEQUENCE [LARGE SCALE GENOMIC DNA]</scope>
    <source>
        <strain evidence="2 3">FF3</strain>
    </source>
</reference>
<dbReference type="Gene3D" id="3.30.300.20">
    <property type="match status" value="2"/>
</dbReference>
<dbReference type="EMBL" id="FNYY01000024">
    <property type="protein sequence ID" value="SEK07502.1"/>
    <property type="molecule type" value="Genomic_DNA"/>
</dbReference>
<dbReference type="AlphaFoldDB" id="A0A975WEI5"/>
<keyword evidence="3" id="KW-1185">Reference proteome</keyword>
<evidence type="ECO:0000313" key="2">
    <source>
        <dbReference type="EMBL" id="SEK07502.1"/>
    </source>
</evidence>
<proteinExistence type="predicted"/>
<dbReference type="RefSeq" id="WP_074839462.1">
    <property type="nucleotide sequence ID" value="NZ_FNYY01000024.1"/>
</dbReference>
<dbReference type="GeneID" id="80820681"/>
<comment type="caution">
    <text evidence="2">The sequence shown here is derived from an EMBL/GenBank/DDBJ whole genome shotgun (WGS) entry which is preliminary data.</text>
</comment>
<dbReference type="Proteomes" id="UP000182932">
    <property type="component" value="Unassembled WGS sequence"/>
</dbReference>
<dbReference type="SUPFAM" id="SSF82784">
    <property type="entry name" value="OsmC-like"/>
    <property type="match status" value="2"/>
</dbReference>
<dbReference type="InterPro" id="IPR036102">
    <property type="entry name" value="OsmC/Ohrsf"/>
</dbReference>
<gene>
    <name evidence="2" type="ORF">SAMN04487940_12464</name>
</gene>
<dbReference type="InterPro" id="IPR003718">
    <property type="entry name" value="OsmC/Ohr_fam"/>
</dbReference>
<accession>A0A975WEI5</accession>